<comment type="caution">
    <text evidence="3">The sequence shown here is derived from an EMBL/GenBank/DDBJ whole genome shotgun (WGS) entry which is preliminary data.</text>
</comment>
<organism evidence="3 4">
    <name type="scientific">Candidatus Nomurabacteria bacterium GW2011_GWB1_47_6</name>
    <dbReference type="NCBI Taxonomy" id="1618749"/>
    <lineage>
        <taxon>Bacteria</taxon>
        <taxon>Candidatus Nomuraibacteriota</taxon>
    </lineage>
</organism>
<keyword evidence="2" id="KW-1133">Transmembrane helix</keyword>
<name>A0A0G1T0B5_9BACT</name>
<dbReference type="EMBL" id="LCOJ01000018">
    <property type="protein sequence ID" value="KKU75261.1"/>
    <property type="molecule type" value="Genomic_DNA"/>
</dbReference>
<evidence type="ECO:0000256" key="1">
    <source>
        <dbReference type="SAM" id="MobiDB-lite"/>
    </source>
</evidence>
<keyword evidence="2" id="KW-0812">Transmembrane</keyword>
<evidence type="ECO:0000313" key="4">
    <source>
        <dbReference type="Proteomes" id="UP000034879"/>
    </source>
</evidence>
<accession>A0A0G1T0B5</accession>
<evidence type="ECO:0008006" key="5">
    <source>
        <dbReference type="Google" id="ProtNLM"/>
    </source>
</evidence>
<dbReference type="AlphaFoldDB" id="A0A0G1T0B5"/>
<reference evidence="3" key="1">
    <citation type="journal article" date="2015" name="Nature">
        <title>rRNA introns, odd ribosomes, and small enigmatic genomes across a large radiation of phyla.</title>
        <authorList>
            <person name="Brown C.T."/>
            <person name="Hug L.A."/>
            <person name="Thomas B.C."/>
            <person name="Sharon I."/>
            <person name="Castelle C.J."/>
            <person name="Singh A."/>
            <person name="Wilkins M.J."/>
            <person name="Williams K.H."/>
            <person name="Banfield J.F."/>
        </authorList>
    </citation>
    <scope>NUCLEOTIDE SEQUENCE [LARGE SCALE GENOMIC DNA]</scope>
</reference>
<sequence>MPRPLQDIVKRKSEPERAAGKVSKKPAAEPLQSRSLDRESSQIPVGRGSRYMLWSVAVFSVALLIVALSFMWGNAKVEVYPRTETIELNDNFAASKPPSSGGLGFELVVIHGEESRTLEATEEKELSQRAGGTVVIFNDYGMAAQRLDIDTRLNGSNGKLYKTKKQVSVPGRKADGTPGMAEADIYAAEAGEDYNSGPLDFDIAGFKGTPKEEHFKVRSKTGTEITGGFKGKTLVASAAEKDAAVGELKTVLQEELFKKATGEIPDGFILFKDATVFVPDKIDLPLGGEELVVTLNGTLYGLLFKEEELAGQIALKKMAGYENEPVFVRNLRDLKFILGNIGDVSLEAMNNINLNLSGSVELVWQLDTDKFAQDLAGRSKKDFTSILSAYKNIDRAELTLSPFWKRMIPDEAKKIDVIINGAESD</sequence>
<gene>
    <name evidence="3" type="ORF">UY01_C0018G0017</name>
</gene>
<evidence type="ECO:0000256" key="2">
    <source>
        <dbReference type="SAM" id="Phobius"/>
    </source>
</evidence>
<protein>
    <recommendedName>
        <fullName evidence="5">Baseplate protein J-like domain-containing protein</fullName>
    </recommendedName>
</protein>
<feature type="region of interest" description="Disordered" evidence="1">
    <location>
        <begin position="1"/>
        <end position="40"/>
    </location>
</feature>
<keyword evidence="2" id="KW-0472">Membrane</keyword>
<evidence type="ECO:0000313" key="3">
    <source>
        <dbReference type="EMBL" id="KKU75261.1"/>
    </source>
</evidence>
<proteinExistence type="predicted"/>
<dbReference type="Proteomes" id="UP000034879">
    <property type="component" value="Unassembled WGS sequence"/>
</dbReference>
<feature type="compositionally biased region" description="Basic and acidic residues" evidence="1">
    <location>
        <begin position="8"/>
        <end position="19"/>
    </location>
</feature>
<feature type="transmembrane region" description="Helical" evidence="2">
    <location>
        <begin position="51"/>
        <end position="72"/>
    </location>
</feature>